<evidence type="ECO:0000256" key="1">
    <source>
        <dbReference type="ARBA" id="ARBA00005163"/>
    </source>
</evidence>
<dbReference type="Gene3D" id="1.10.580.10">
    <property type="entry name" value="Citrate Synthase, domain 1"/>
    <property type="match status" value="1"/>
</dbReference>
<protein>
    <recommendedName>
        <fullName evidence="5">Citrate synthase</fullName>
    </recommendedName>
</protein>
<dbReference type="PANTHER" id="PTHR11739:SF4">
    <property type="entry name" value="CITRATE SYNTHASE, PEROXISOMAL"/>
    <property type="match status" value="1"/>
</dbReference>
<evidence type="ECO:0000256" key="2">
    <source>
        <dbReference type="ARBA" id="ARBA00010566"/>
    </source>
</evidence>
<dbReference type="EMBL" id="JANFYS010000018">
    <property type="protein sequence ID" value="MCQ4770725.1"/>
    <property type="molecule type" value="Genomic_DNA"/>
</dbReference>
<comment type="catalytic activity">
    <reaction evidence="4">
        <text>oxaloacetate + acetyl-CoA + H2O = citrate + CoA + H(+)</text>
        <dbReference type="Rhea" id="RHEA:16845"/>
        <dbReference type="ChEBI" id="CHEBI:15377"/>
        <dbReference type="ChEBI" id="CHEBI:15378"/>
        <dbReference type="ChEBI" id="CHEBI:16452"/>
        <dbReference type="ChEBI" id="CHEBI:16947"/>
        <dbReference type="ChEBI" id="CHEBI:57287"/>
        <dbReference type="ChEBI" id="CHEBI:57288"/>
        <dbReference type="EC" id="2.3.3.16"/>
    </reaction>
</comment>
<evidence type="ECO:0000256" key="5">
    <source>
        <dbReference type="PIRNR" id="PIRNR001369"/>
    </source>
</evidence>
<dbReference type="PIRSF" id="PIRSF001369">
    <property type="entry name" value="Citrate_synth"/>
    <property type="match status" value="1"/>
</dbReference>
<comment type="similarity">
    <text evidence="2 5">Belongs to the citrate synthase family.</text>
</comment>
<feature type="active site" evidence="6">
    <location>
        <position position="340"/>
    </location>
</feature>
<evidence type="ECO:0000256" key="4">
    <source>
        <dbReference type="ARBA" id="ARBA00049288"/>
    </source>
</evidence>
<dbReference type="RefSeq" id="WP_256304093.1">
    <property type="nucleotide sequence ID" value="NZ_JANFYS010000018.1"/>
</dbReference>
<dbReference type="CDD" id="cd06113">
    <property type="entry name" value="citrate_synt_like_1_2"/>
    <property type="match status" value="1"/>
</dbReference>
<dbReference type="GO" id="GO:0036440">
    <property type="term" value="F:citrate synthase activity"/>
    <property type="evidence" value="ECO:0007669"/>
    <property type="project" value="UniProtKB-EC"/>
</dbReference>
<dbReference type="Proteomes" id="UP001204562">
    <property type="component" value="Unassembled WGS sequence"/>
</dbReference>
<dbReference type="GO" id="GO:0006099">
    <property type="term" value="P:tricarboxylic acid cycle"/>
    <property type="evidence" value="ECO:0007669"/>
    <property type="project" value="InterPro"/>
</dbReference>
<dbReference type="AlphaFoldDB" id="A0AAW5JQT5"/>
<evidence type="ECO:0000256" key="3">
    <source>
        <dbReference type="ARBA" id="ARBA00022679"/>
    </source>
</evidence>
<comment type="caution">
    <text evidence="7">The sequence shown here is derived from an EMBL/GenBank/DDBJ whole genome shotgun (WGS) entry which is preliminary data.</text>
</comment>
<dbReference type="SUPFAM" id="SSF48256">
    <property type="entry name" value="Citrate synthase"/>
    <property type="match status" value="1"/>
</dbReference>
<evidence type="ECO:0000313" key="7">
    <source>
        <dbReference type="EMBL" id="MCQ4770725.1"/>
    </source>
</evidence>
<dbReference type="NCBIfam" id="NF010635">
    <property type="entry name" value="PRK14032.1"/>
    <property type="match status" value="1"/>
</dbReference>
<dbReference type="InterPro" id="IPR024176">
    <property type="entry name" value="Citrate_synthase_bac-typ"/>
</dbReference>
<gene>
    <name evidence="7" type="ORF">NE579_09640</name>
</gene>
<dbReference type="Gene3D" id="1.10.230.10">
    <property type="entry name" value="Cytochrome P450-Terp, domain 2"/>
    <property type="match status" value="1"/>
</dbReference>
<dbReference type="Pfam" id="PF00285">
    <property type="entry name" value="Citrate_synt"/>
    <property type="match status" value="1"/>
</dbReference>
<proteinExistence type="inferred from homology"/>
<dbReference type="PRINTS" id="PR00143">
    <property type="entry name" value="CITRTSNTHASE"/>
</dbReference>
<evidence type="ECO:0000313" key="8">
    <source>
        <dbReference type="Proteomes" id="UP001204562"/>
    </source>
</evidence>
<sequence length="464" mass="52010">MQKGHGNHKRGSTDALSKGFIQSLCGEFQKHNSIDPAYYENIDVKRGLRNADGTGVMAGITQIGNVQGYYMQDGEKVPMEGRLIYRGINVEDLIHGFVSEGRFGFEETAYLLLFGALPTRDQLVTFDQVLAEYRPLPPGFTEDMIIKAPSPDVMNKLGRSVLALYSYDPRPEDTSLEHELLQALTLVARCPTIIAHAFAVKRHYYDEESLYLHRPQEGLSMAENFLYSVRHDNKFTEQEARLLDLCLVLHAEHGGGNNSAFACRVLSSSGTDIYSAISAAVGSLKGPRHGGANKKVMEMFHYIRKNVKDWKDDGEVGSYLDKLLHRRAGDRSGLIYGMGHAIYSLSDPRARLLKQFARGLAEEKGMLDEFELVESVERLSPPLINKAKGEYKPVCANVDLYSGFVYKMLDIPEELYTPLFAMARMVGWCAHRLEEVYNPGNKIIRPAYKAVAPVHPFVPLEERG</sequence>
<dbReference type="PANTHER" id="PTHR11739">
    <property type="entry name" value="CITRATE SYNTHASE"/>
    <property type="match status" value="1"/>
</dbReference>
<dbReference type="GO" id="GO:0005829">
    <property type="term" value="C:cytosol"/>
    <property type="evidence" value="ECO:0007669"/>
    <property type="project" value="TreeGrafter"/>
</dbReference>
<reference evidence="7" key="1">
    <citation type="submission" date="2022-06" db="EMBL/GenBank/DDBJ databases">
        <title>Isolation of gut microbiota from human fecal samples.</title>
        <authorList>
            <person name="Pamer E.G."/>
            <person name="Barat B."/>
            <person name="Waligurski E."/>
            <person name="Medina S."/>
            <person name="Paddock L."/>
            <person name="Mostad J."/>
        </authorList>
    </citation>
    <scope>NUCLEOTIDE SEQUENCE</scope>
    <source>
        <strain evidence="7">DFI.9.91</strain>
    </source>
</reference>
<evidence type="ECO:0000256" key="6">
    <source>
        <dbReference type="PIRSR" id="PIRSR001369-1"/>
    </source>
</evidence>
<dbReference type="GO" id="GO:0005975">
    <property type="term" value="P:carbohydrate metabolic process"/>
    <property type="evidence" value="ECO:0007669"/>
    <property type="project" value="TreeGrafter"/>
</dbReference>
<accession>A0AAW5JQT5</accession>
<dbReference type="InterPro" id="IPR002020">
    <property type="entry name" value="Citrate_synthase"/>
</dbReference>
<dbReference type="InterPro" id="IPR036969">
    <property type="entry name" value="Citrate_synthase_sf"/>
</dbReference>
<dbReference type="InterPro" id="IPR016142">
    <property type="entry name" value="Citrate_synth-like_lrg_a-sub"/>
</dbReference>
<dbReference type="InterPro" id="IPR016143">
    <property type="entry name" value="Citrate_synth-like_sm_a-sub"/>
</dbReference>
<feature type="active site" evidence="6">
    <location>
        <position position="399"/>
    </location>
</feature>
<comment type="pathway">
    <text evidence="1">Carbohydrate metabolism; tricarboxylic acid cycle.</text>
</comment>
<name>A0AAW5JQT5_9FIRM</name>
<keyword evidence="3 5" id="KW-0808">Transferase</keyword>
<organism evidence="7 8">
    <name type="scientific">Intestinimonas massiliensis</name>
    <name type="common">ex Afouda et al. 2020</name>
    <dbReference type="NCBI Taxonomy" id="1673721"/>
    <lineage>
        <taxon>Bacteria</taxon>
        <taxon>Bacillati</taxon>
        <taxon>Bacillota</taxon>
        <taxon>Clostridia</taxon>
        <taxon>Eubacteriales</taxon>
        <taxon>Intestinimonas</taxon>
    </lineage>
</organism>